<gene>
    <name evidence="2" type="ORF">HPB51_022014</name>
</gene>
<sequence>MDGLDKLLDRAVRKIPAARKPQALFRTASPQLLVGRIRRIGSSSDSRLFLALILESASARLWPPELATSSGKGSTEEASAFEKLRASRPEGEASTVDFWIKARYCLHRRLMTVGGRQYNAEALLPNLTPNLIDYELQLNVVDVAVAGLATTLYYEQGALGMLYGGFGFLFSLALMSTLGETCHCVHPNGSVSQSGSWISRNATAALELKQPCREDPSQATKCARVSKVAAVELSHSVFLKQLLHSYQLNLIVELNDS</sequence>
<comment type="caution">
    <text evidence="2">The sequence shown here is derived from an EMBL/GenBank/DDBJ whole genome shotgun (WGS) entry which is preliminary data.</text>
</comment>
<name>A0A9J6DIT3_RHIMP</name>
<evidence type="ECO:0000313" key="3">
    <source>
        <dbReference type="Proteomes" id="UP000821866"/>
    </source>
</evidence>
<reference evidence="2" key="1">
    <citation type="journal article" date="2020" name="Cell">
        <title>Large-Scale Comparative Analyses of Tick Genomes Elucidate Their Genetic Diversity and Vector Capacities.</title>
        <authorList>
            <consortium name="Tick Genome and Microbiome Consortium (TIGMIC)"/>
            <person name="Jia N."/>
            <person name="Wang J."/>
            <person name="Shi W."/>
            <person name="Du L."/>
            <person name="Sun Y."/>
            <person name="Zhan W."/>
            <person name="Jiang J.F."/>
            <person name="Wang Q."/>
            <person name="Zhang B."/>
            <person name="Ji P."/>
            <person name="Bell-Sakyi L."/>
            <person name="Cui X.M."/>
            <person name="Yuan T.T."/>
            <person name="Jiang B.G."/>
            <person name="Yang W.F."/>
            <person name="Lam T.T."/>
            <person name="Chang Q.C."/>
            <person name="Ding S.J."/>
            <person name="Wang X.J."/>
            <person name="Zhu J.G."/>
            <person name="Ruan X.D."/>
            <person name="Zhao L."/>
            <person name="Wei J.T."/>
            <person name="Ye R.Z."/>
            <person name="Que T.C."/>
            <person name="Du C.H."/>
            <person name="Zhou Y.H."/>
            <person name="Cheng J.X."/>
            <person name="Dai P.F."/>
            <person name="Guo W.B."/>
            <person name="Han X.H."/>
            <person name="Huang E.J."/>
            <person name="Li L.F."/>
            <person name="Wei W."/>
            <person name="Gao Y.C."/>
            <person name="Liu J.Z."/>
            <person name="Shao H.Z."/>
            <person name="Wang X."/>
            <person name="Wang C.C."/>
            <person name="Yang T.C."/>
            <person name="Huo Q.B."/>
            <person name="Li W."/>
            <person name="Chen H.Y."/>
            <person name="Chen S.E."/>
            <person name="Zhou L.G."/>
            <person name="Ni X.B."/>
            <person name="Tian J.H."/>
            <person name="Sheng Y."/>
            <person name="Liu T."/>
            <person name="Pan Y.S."/>
            <person name="Xia L.Y."/>
            <person name="Li J."/>
            <person name="Zhao F."/>
            <person name="Cao W.C."/>
        </authorList>
    </citation>
    <scope>NUCLEOTIDE SEQUENCE</scope>
    <source>
        <strain evidence="2">Rmic-2018</strain>
    </source>
</reference>
<organism evidence="2 3">
    <name type="scientific">Rhipicephalus microplus</name>
    <name type="common">Cattle tick</name>
    <name type="synonym">Boophilus microplus</name>
    <dbReference type="NCBI Taxonomy" id="6941"/>
    <lineage>
        <taxon>Eukaryota</taxon>
        <taxon>Metazoa</taxon>
        <taxon>Ecdysozoa</taxon>
        <taxon>Arthropoda</taxon>
        <taxon>Chelicerata</taxon>
        <taxon>Arachnida</taxon>
        <taxon>Acari</taxon>
        <taxon>Parasitiformes</taxon>
        <taxon>Ixodida</taxon>
        <taxon>Ixodoidea</taxon>
        <taxon>Ixodidae</taxon>
        <taxon>Rhipicephalinae</taxon>
        <taxon>Rhipicephalus</taxon>
        <taxon>Boophilus</taxon>
    </lineage>
</organism>
<dbReference type="EMBL" id="JABSTU010000009">
    <property type="protein sequence ID" value="KAH8022132.1"/>
    <property type="molecule type" value="Genomic_DNA"/>
</dbReference>
<evidence type="ECO:0000313" key="2">
    <source>
        <dbReference type="EMBL" id="KAH8022132.1"/>
    </source>
</evidence>
<feature type="region of interest" description="Disordered" evidence="1">
    <location>
        <begin position="65"/>
        <end position="86"/>
    </location>
</feature>
<protein>
    <submittedName>
        <fullName evidence="2">Uncharacterized protein</fullName>
    </submittedName>
</protein>
<reference evidence="2" key="2">
    <citation type="submission" date="2021-09" db="EMBL/GenBank/DDBJ databases">
        <authorList>
            <person name="Jia N."/>
            <person name="Wang J."/>
            <person name="Shi W."/>
            <person name="Du L."/>
            <person name="Sun Y."/>
            <person name="Zhan W."/>
            <person name="Jiang J."/>
            <person name="Wang Q."/>
            <person name="Zhang B."/>
            <person name="Ji P."/>
            <person name="Sakyi L.B."/>
            <person name="Cui X."/>
            <person name="Yuan T."/>
            <person name="Jiang B."/>
            <person name="Yang W."/>
            <person name="Lam T.T.-Y."/>
            <person name="Chang Q."/>
            <person name="Ding S."/>
            <person name="Wang X."/>
            <person name="Zhu J."/>
            <person name="Ruan X."/>
            <person name="Zhao L."/>
            <person name="Wei J."/>
            <person name="Que T."/>
            <person name="Du C."/>
            <person name="Cheng J."/>
            <person name="Dai P."/>
            <person name="Han X."/>
            <person name="Huang E."/>
            <person name="Gao Y."/>
            <person name="Liu J."/>
            <person name="Shao H."/>
            <person name="Ye R."/>
            <person name="Li L."/>
            <person name="Wei W."/>
            <person name="Wang X."/>
            <person name="Wang C."/>
            <person name="Huo Q."/>
            <person name="Li W."/>
            <person name="Guo W."/>
            <person name="Chen H."/>
            <person name="Chen S."/>
            <person name="Zhou L."/>
            <person name="Zhou L."/>
            <person name="Ni X."/>
            <person name="Tian J."/>
            <person name="Zhou Y."/>
            <person name="Sheng Y."/>
            <person name="Liu T."/>
            <person name="Pan Y."/>
            <person name="Xia L."/>
            <person name="Li J."/>
            <person name="Zhao F."/>
            <person name="Cao W."/>
        </authorList>
    </citation>
    <scope>NUCLEOTIDE SEQUENCE</scope>
    <source>
        <strain evidence="2">Rmic-2018</strain>
        <tissue evidence="2">Larvae</tissue>
    </source>
</reference>
<evidence type="ECO:0000256" key="1">
    <source>
        <dbReference type="SAM" id="MobiDB-lite"/>
    </source>
</evidence>
<keyword evidence="3" id="KW-1185">Reference proteome</keyword>
<dbReference type="AlphaFoldDB" id="A0A9J6DIT3"/>
<dbReference type="Proteomes" id="UP000821866">
    <property type="component" value="Chromosome 7"/>
</dbReference>
<feature type="compositionally biased region" description="Polar residues" evidence="1">
    <location>
        <begin position="67"/>
        <end position="77"/>
    </location>
</feature>
<accession>A0A9J6DIT3</accession>
<proteinExistence type="predicted"/>